<dbReference type="InterPro" id="IPR018289">
    <property type="entry name" value="MULE_transposase_dom"/>
</dbReference>
<feature type="domain" description="SWIM-type" evidence="4">
    <location>
        <begin position="637"/>
        <end position="673"/>
    </location>
</feature>
<dbReference type="InterPro" id="IPR046796">
    <property type="entry name" value="Transposase_32_dom"/>
</dbReference>
<evidence type="ECO:0000256" key="2">
    <source>
        <dbReference type="SAM" id="MobiDB-lite"/>
    </source>
</evidence>
<accession>A0A834H3L5</accession>
<dbReference type="InterPro" id="IPR007527">
    <property type="entry name" value="Znf_SWIM"/>
</dbReference>
<dbReference type="InterPro" id="IPR004330">
    <property type="entry name" value="FAR1_DNA_bnd_dom"/>
</dbReference>
<feature type="region of interest" description="Disordered" evidence="2">
    <location>
        <begin position="775"/>
        <end position="794"/>
    </location>
</feature>
<evidence type="ECO:0000256" key="3">
    <source>
        <dbReference type="SAM" id="SignalP"/>
    </source>
</evidence>
<organism evidence="5 6">
    <name type="scientific">Rhododendron simsii</name>
    <name type="common">Sims's rhododendron</name>
    <dbReference type="NCBI Taxonomy" id="118357"/>
    <lineage>
        <taxon>Eukaryota</taxon>
        <taxon>Viridiplantae</taxon>
        <taxon>Streptophyta</taxon>
        <taxon>Embryophyta</taxon>
        <taxon>Tracheophyta</taxon>
        <taxon>Spermatophyta</taxon>
        <taxon>Magnoliopsida</taxon>
        <taxon>eudicotyledons</taxon>
        <taxon>Gunneridae</taxon>
        <taxon>Pentapetalae</taxon>
        <taxon>asterids</taxon>
        <taxon>Ericales</taxon>
        <taxon>Ericaceae</taxon>
        <taxon>Ericoideae</taxon>
        <taxon>Rhodoreae</taxon>
        <taxon>Rhododendron</taxon>
    </lineage>
</organism>
<feature type="compositionally biased region" description="Basic and acidic residues" evidence="2">
    <location>
        <begin position="1123"/>
        <end position="1133"/>
    </location>
</feature>
<keyword evidence="1" id="KW-0479">Metal-binding</keyword>
<sequence length="1139" mass="128811">MNGLPVSIVGSVLVVAGVFGNGVDNGWRVVAGANRSVTIEGNGEASSDCHRRGKFSLSSSSDENGDAKQRVLLPLVYLGESAVGSYCVAANGGVDVAPGPTESGAEPTAATNGGVDIVLRPAESGAEMGSDSVANRTSKDVNVKNDINKFPEEEDDLGDSIEDGVNGKQGFRFPNRIRRFEYAHCKGCFKMKFDSEENAHAFYNAYAKVMGFSIRKDRKKVRRENVVVSRKWVCSRQGVRAKKYLERVDRLRAPRAETRVGCKAIFRVRYDVKMGEYIVTHFVSEHNHPLVAPHCVLFLWSHRSVTSADKAQTKAMRNVGISTGQIMDLMTIQSGGFDKDGDAEGILGYLSAKALDDPLFFYKYDVNHENCLDKLFWADSRSRLDYAAFGDVLVFDTTYRTNAYKKPFVMFCGVSNHYLSIIFGCALLPNETTETYMWVLETLMEAMDGKKPISVVIDGDKAMRQAIITVIPSAKHRLCTWHLQRNAVSNVHKPKFHEDFKRLKSLECDRDEFDKAWAVLVKQYNIESNSWVVEAYRNRHKWAESYLRGHFFAGMSSSQRCEGMHGYFNRFLKVRLKLYEFVWHYDRAIARMRVNEAAAEGFRAEMELEAKFYVKQQLEEEDHYVYKLEQYATENKWRVEFHPFDVSIKCPCMKLESFGIPCCHIIAVMKFQQLVSIPTSCVVQRWTRSARSSSPQPGLAKIPNLLTQTTRYGILSSSFNLLSYYASHTDKDFMEAREVDFQMMCELKNRWEMRNADKGEEKNSATKLFGIQDPKVVKTKGNPGGSSSASKIPTARKCGNCRSIGHTKRTCKKEKAKEREGCEEHFSAFTNPEFFPHQDEDGRRFRSRAAVTVERFVDMDKLVRTGIHNLILDSNLENLMEQKGQANVDMVREFFHGIIRPYDIINHKMVSVLRGVKVEFSADSIAKFLKVDRPNPYDERQYPFLSGFRLPDKLEIAKALYVNGITPTDEWCVRFLKPDVSVLHVMVWYNLDPRGVKNAFNLEKARMLYKIIKKDPIDVGKIIWKVVEVASKAAHATAALPYGLLITKILLENDVPVRDGLEGDSWKPQMSAIARGTLRKTQGQSRKHRAGTDPASLESIAARLDEALALIKKNAVRPQEGYEQVKGRCEGDAKSPPSL</sequence>
<feature type="signal peptide" evidence="3">
    <location>
        <begin position="1"/>
        <end position="20"/>
    </location>
</feature>
<evidence type="ECO:0000313" key="5">
    <source>
        <dbReference type="EMBL" id="KAF7144860.1"/>
    </source>
</evidence>
<evidence type="ECO:0000313" key="6">
    <source>
        <dbReference type="Proteomes" id="UP000626092"/>
    </source>
</evidence>
<evidence type="ECO:0000259" key="4">
    <source>
        <dbReference type="PROSITE" id="PS50966"/>
    </source>
</evidence>
<comment type="caution">
    <text evidence="5">The sequence shown here is derived from an EMBL/GenBank/DDBJ whole genome shotgun (WGS) entry which is preliminary data.</text>
</comment>
<protein>
    <recommendedName>
        <fullName evidence="4">SWIM-type domain-containing protein</fullName>
    </recommendedName>
</protein>
<dbReference type="PROSITE" id="PS50966">
    <property type="entry name" value="ZF_SWIM"/>
    <property type="match status" value="1"/>
</dbReference>
<name>A0A834H3L5_RHOSS</name>
<reference evidence="5" key="1">
    <citation type="submission" date="2019-11" db="EMBL/GenBank/DDBJ databases">
        <authorList>
            <person name="Liu Y."/>
            <person name="Hou J."/>
            <person name="Li T.-Q."/>
            <person name="Guan C.-H."/>
            <person name="Wu X."/>
            <person name="Wu H.-Z."/>
            <person name="Ling F."/>
            <person name="Zhang R."/>
            <person name="Shi X.-G."/>
            <person name="Ren J.-P."/>
            <person name="Chen E.-F."/>
            <person name="Sun J.-M."/>
        </authorList>
    </citation>
    <scope>NUCLEOTIDE SEQUENCE</scope>
    <source>
        <strain evidence="5">Adult_tree_wgs_1</strain>
        <tissue evidence="5">Leaves</tissue>
    </source>
</reference>
<keyword evidence="6" id="KW-1185">Reference proteome</keyword>
<dbReference type="Pfam" id="PF20167">
    <property type="entry name" value="Transposase_32"/>
    <property type="match status" value="1"/>
</dbReference>
<dbReference type="PANTHER" id="PTHR47718">
    <property type="entry name" value="OS01G0519700 PROTEIN"/>
    <property type="match status" value="1"/>
</dbReference>
<keyword evidence="3" id="KW-0732">Signal</keyword>
<dbReference type="AlphaFoldDB" id="A0A834H3L5"/>
<dbReference type="OrthoDB" id="1749428at2759"/>
<feature type="chain" id="PRO_5033041632" description="SWIM-type domain-containing protein" evidence="3">
    <location>
        <begin position="21"/>
        <end position="1139"/>
    </location>
</feature>
<evidence type="ECO:0000256" key="1">
    <source>
        <dbReference type="PROSITE-ProRule" id="PRU00325"/>
    </source>
</evidence>
<dbReference type="Pfam" id="PF03101">
    <property type="entry name" value="FAR1"/>
    <property type="match status" value="1"/>
</dbReference>
<keyword evidence="1" id="KW-0862">Zinc</keyword>
<dbReference type="Proteomes" id="UP000626092">
    <property type="component" value="Unassembled WGS sequence"/>
</dbReference>
<dbReference type="PANTHER" id="PTHR47718:SF15">
    <property type="entry name" value="PROTEIN FAR1-RELATED SEQUENCE 5-LIKE"/>
    <property type="match status" value="1"/>
</dbReference>
<feature type="region of interest" description="Disordered" evidence="2">
    <location>
        <begin position="1118"/>
        <end position="1139"/>
    </location>
</feature>
<feature type="region of interest" description="Disordered" evidence="2">
    <location>
        <begin position="40"/>
        <end position="64"/>
    </location>
</feature>
<keyword evidence="1" id="KW-0863">Zinc-finger</keyword>
<dbReference type="Pfam" id="PF10551">
    <property type="entry name" value="MULE"/>
    <property type="match status" value="1"/>
</dbReference>
<dbReference type="EMBL" id="WJXA01000004">
    <property type="protein sequence ID" value="KAF7144860.1"/>
    <property type="molecule type" value="Genomic_DNA"/>
</dbReference>
<dbReference type="GO" id="GO:0008270">
    <property type="term" value="F:zinc ion binding"/>
    <property type="evidence" value="ECO:0007669"/>
    <property type="project" value="UniProtKB-KW"/>
</dbReference>
<gene>
    <name evidence="5" type="ORF">RHSIM_Rhsim04G0115100</name>
</gene>
<proteinExistence type="predicted"/>